<comment type="caution">
    <text evidence="2">The sequence shown here is derived from an EMBL/GenBank/DDBJ whole genome shotgun (WGS) entry which is preliminary data.</text>
</comment>
<name>A0A9Q0KPF4_9MAGN</name>
<reference evidence="2" key="1">
    <citation type="journal article" date="2023" name="Plant J.">
        <title>The genome of the king protea, Protea cynaroides.</title>
        <authorList>
            <person name="Chang J."/>
            <person name="Duong T.A."/>
            <person name="Schoeman C."/>
            <person name="Ma X."/>
            <person name="Roodt D."/>
            <person name="Barker N."/>
            <person name="Li Z."/>
            <person name="Van de Peer Y."/>
            <person name="Mizrachi E."/>
        </authorList>
    </citation>
    <scope>NUCLEOTIDE SEQUENCE</scope>
    <source>
        <tissue evidence="2">Young leaves</tissue>
    </source>
</reference>
<keyword evidence="3" id="KW-1185">Reference proteome</keyword>
<gene>
    <name evidence="2" type="ORF">NE237_007551</name>
</gene>
<dbReference type="EMBL" id="JAMYWD010000004">
    <property type="protein sequence ID" value="KAJ4974377.1"/>
    <property type="molecule type" value="Genomic_DNA"/>
</dbReference>
<feature type="region of interest" description="Disordered" evidence="1">
    <location>
        <begin position="324"/>
        <end position="349"/>
    </location>
</feature>
<proteinExistence type="predicted"/>
<evidence type="ECO:0000313" key="3">
    <source>
        <dbReference type="Proteomes" id="UP001141806"/>
    </source>
</evidence>
<evidence type="ECO:0000256" key="1">
    <source>
        <dbReference type="SAM" id="MobiDB-lite"/>
    </source>
</evidence>
<accession>A0A9Q0KPF4</accession>
<dbReference type="AlphaFoldDB" id="A0A9Q0KPF4"/>
<sequence length="349" mass="39084">MSSFDSDNPNNVPDWDMGAKNIPPLKLTVENTRPRRLSVRGGRRIEGVLSSVYWAHYFYSSDSCWATAKVKPKPRLFKAKTRKNNSSFAPSIPSSSDFRLKSIVCSLSQVPIDALGESPTLSMFHQLHILNHHSDEDKEDSGWYFSCWPHSGKQIVTRKPSSVHGWKKKVFISSSDSRYRLPLVNRWRMVNINTLNKTPILTDAETEALSLVESGAQWGTVTDLSCYFCLTMKFHLDNINLDDLLAIGLAPSEVPCTPLTTAGPTFAATVTTESREEKGKFFVMSTIEPNSECQDSRKWSTKVYDDNTPLAQCIKLFSTPQREAQKAGEEAQRAASLIDKEAQTTSHEG</sequence>
<dbReference type="Proteomes" id="UP001141806">
    <property type="component" value="Unassembled WGS sequence"/>
</dbReference>
<evidence type="ECO:0000313" key="2">
    <source>
        <dbReference type="EMBL" id="KAJ4974377.1"/>
    </source>
</evidence>
<organism evidence="2 3">
    <name type="scientific">Protea cynaroides</name>
    <dbReference type="NCBI Taxonomy" id="273540"/>
    <lineage>
        <taxon>Eukaryota</taxon>
        <taxon>Viridiplantae</taxon>
        <taxon>Streptophyta</taxon>
        <taxon>Embryophyta</taxon>
        <taxon>Tracheophyta</taxon>
        <taxon>Spermatophyta</taxon>
        <taxon>Magnoliopsida</taxon>
        <taxon>Proteales</taxon>
        <taxon>Proteaceae</taxon>
        <taxon>Protea</taxon>
    </lineage>
</organism>
<protein>
    <submittedName>
        <fullName evidence="2">Uncharacterized protein</fullName>
    </submittedName>
</protein>